<keyword evidence="2" id="KW-0732">Signal</keyword>
<dbReference type="Proteomes" id="UP000639396">
    <property type="component" value="Unassembled WGS sequence"/>
</dbReference>
<keyword evidence="4" id="KW-1185">Reference proteome</keyword>
<reference evidence="3" key="1">
    <citation type="submission" date="2020-09" db="EMBL/GenBank/DDBJ databases">
        <title>A novel bacterium of genus Paenibacillus, isolated from South China Sea.</title>
        <authorList>
            <person name="Huang H."/>
            <person name="Mo K."/>
            <person name="Hu Y."/>
        </authorList>
    </citation>
    <scope>NUCLEOTIDE SEQUENCE</scope>
    <source>
        <strain evidence="3">IB182363</strain>
    </source>
</reference>
<gene>
    <name evidence="3" type="ORF">IDH45_07345</name>
</gene>
<feature type="coiled-coil region" evidence="1">
    <location>
        <begin position="146"/>
        <end position="176"/>
    </location>
</feature>
<dbReference type="Gene3D" id="6.10.250.3150">
    <property type="match status" value="1"/>
</dbReference>
<accession>A0A927C5L4</accession>
<protein>
    <recommendedName>
        <fullName evidence="5">SbsC C-terminal domain-containing protein</fullName>
    </recommendedName>
</protein>
<dbReference type="AlphaFoldDB" id="A0A927C5L4"/>
<evidence type="ECO:0000313" key="3">
    <source>
        <dbReference type="EMBL" id="MBD2861793.1"/>
    </source>
</evidence>
<organism evidence="3 4">
    <name type="scientific">Paenibacillus oceani</name>
    <dbReference type="NCBI Taxonomy" id="2772510"/>
    <lineage>
        <taxon>Bacteria</taxon>
        <taxon>Bacillati</taxon>
        <taxon>Bacillota</taxon>
        <taxon>Bacilli</taxon>
        <taxon>Bacillales</taxon>
        <taxon>Paenibacillaceae</taxon>
        <taxon>Paenibacillus</taxon>
    </lineage>
</organism>
<comment type="caution">
    <text evidence="3">The sequence shown here is derived from an EMBL/GenBank/DDBJ whole genome shotgun (WGS) entry which is preliminary data.</text>
</comment>
<name>A0A927C5L4_9BACL</name>
<evidence type="ECO:0000313" key="4">
    <source>
        <dbReference type="Proteomes" id="UP000639396"/>
    </source>
</evidence>
<dbReference type="EMBL" id="JACXJA010000007">
    <property type="protein sequence ID" value="MBD2861793.1"/>
    <property type="molecule type" value="Genomic_DNA"/>
</dbReference>
<proteinExistence type="predicted"/>
<feature type="signal peptide" evidence="2">
    <location>
        <begin position="1"/>
        <end position="27"/>
    </location>
</feature>
<sequence length="359" mass="40556">MLNIVRRMAAIGLACSLLFCGNGFALAEPSVSADSLLLGKGLTVYEMDREIERLTDEEHKLIETLEVTGRLAEQTSRRLEEKKNQTGSVIRSYYTGQRHSIWLTVLRASSLRDALYVWEQLQFILSRDRKFIYDYQEQYTAYRQAAAELEEGRRLLADTRNAYEAEKAKRTKAQEEVDHLLAGHPDRLRLETELADIRLQWEQRGLPLFRSYFAALAEVMTKLPELIGQNGKMVSMKGLNPTIVIGDGELNRFMQAKSKSLHGFSFLFEDGTIAAGGSADDIKISLKGRYVAENKPVNAIRFFIDSLSFNGYAMPESTAKSLERQFDLAFYPGKIAPFIQATDVTIKTGEMTISLKLSL</sequence>
<feature type="chain" id="PRO_5037104416" description="SbsC C-terminal domain-containing protein" evidence="2">
    <location>
        <begin position="28"/>
        <end position="359"/>
    </location>
</feature>
<dbReference type="RefSeq" id="WP_190926117.1">
    <property type="nucleotide sequence ID" value="NZ_JACXJA010000007.1"/>
</dbReference>
<evidence type="ECO:0000256" key="1">
    <source>
        <dbReference type="SAM" id="Coils"/>
    </source>
</evidence>
<evidence type="ECO:0000256" key="2">
    <source>
        <dbReference type="SAM" id="SignalP"/>
    </source>
</evidence>
<evidence type="ECO:0008006" key="5">
    <source>
        <dbReference type="Google" id="ProtNLM"/>
    </source>
</evidence>
<keyword evidence="1" id="KW-0175">Coiled coil</keyword>